<organism evidence="3 4">
    <name type="scientific">Dendryphion nanum</name>
    <dbReference type="NCBI Taxonomy" id="256645"/>
    <lineage>
        <taxon>Eukaryota</taxon>
        <taxon>Fungi</taxon>
        <taxon>Dikarya</taxon>
        <taxon>Ascomycota</taxon>
        <taxon>Pezizomycotina</taxon>
        <taxon>Dothideomycetes</taxon>
        <taxon>Pleosporomycetidae</taxon>
        <taxon>Pleosporales</taxon>
        <taxon>Torulaceae</taxon>
        <taxon>Dendryphion</taxon>
    </lineage>
</organism>
<keyword evidence="2" id="KW-0472">Membrane</keyword>
<proteinExistence type="predicted"/>
<evidence type="ECO:0000256" key="2">
    <source>
        <dbReference type="SAM" id="Phobius"/>
    </source>
</evidence>
<evidence type="ECO:0000256" key="1">
    <source>
        <dbReference type="SAM" id="MobiDB-lite"/>
    </source>
</evidence>
<feature type="transmembrane region" description="Helical" evidence="2">
    <location>
        <begin position="595"/>
        <end position="617"/>
    </location>
</feature>
<dbReference type="EMBL" id="JAGMWT010000003">
    <property type="protein sequence ID" value="KAH7132008.1"/>
    <property type="molecule type" value="Genomic_DNA"/>
</dbReference>
<name>A0A9P9E6W2_9PLEO</name>
<evidence type="ECO:0000313" key="4">
    <source>
        <dbReference type="Proteomes" id="UP000700596"/>
    </source>
</evidence>
<sequence>MEESLTHNHWSPGFATRRNPSGDPYVYSFAGESGLACGPLKAFFQANGKAPCTQDDEIQEFCGPIQAPIQKILGDFKDKRPRNTRHRNDVEPKLITTNENPFVYPETARQLLLSICTDGSNYQEPNAWLHDRQTPESDTEKGFVPILRKNDLQLTPLKLHSALVKPRVGHSNEPNADRRLLHIEDLNPYFILVLAMTAPHDHVIPLRNAIWRHLAWKTALRVIISSGGFASYTLELNLPYLALRRYRSPPSWTSTSNRPRRRFHNLKSFNLFGLHTSKDDICGAIERHSSITITGSSNQQYTCYGFFDKRDPQEIEEKLEEDDDDETEETEEEDDDGENDEETGEEEDIEDLIASIGHAQEEYVLANGDLNDARSYFLQILYCRSKQVCLEWQYLIRKIERGIENWKDDHPFGFSTDPEKAISWYTEAIRFLEVMGACLSNTTEVWIRFDSPTGSIGCFSGLQKGDQERIRHIRGTFGDMIDLNNELTQIRLQLRNFCEGAAQMLHLHLTYENKRVSITNQILTRDALNLNRRTFDLNAVASDLNHNTNEVAQKNHGLSLITFMMSQLYVPIALAIAFFGSEREILPFARTPRNFFGAVLVMFILANAVVAVIFVAGRSTRVRNTLKRLNRVLLHTKNTGKDPFGEFNHTLTFSQRIKLHHDAL</sequence>
<keyword evidence="4" id="KW-1185">Reference proteome</keyword>
<evidence type="ECO:0000313" key="3">
    <source>
        <dbReference type="EMBL" id="KAH7132008.1"/>
    </source>
</evidence>
<accession>A0A9P9E6W2</accession>
<protein>
    <submittedName>
        <fullName evidence="3">Uncharacterized protein</fullName>
    </submittedName>
</protein>
<keyword evidence="2" id="KW-1133">Transmembrane helix</keyword>
<keyword evidence="2" id="KW-0812">Transmembrane</keyword>
<dbReference type="AlphaFoldDB" id="A0A9P9E6W2"/>
<dbReference type="OrthoDB" id="5428055at2759"/>
<feature type="transmembrane region" description="Helical" evidence="2">
    <location>
        <begin position="558"/>
        <end position="580"/>
    </location>
</feature>
<feature type="region of interest" description="Disordered" evidence="1">
    <location>
        <begin position="317"/>
        <end position="347"/>
    </location>
</feature>
<gene>
    <name evidence="3" type="ORF">B0J11DRAFT_612180</name>
</gene>
<reference evidence="3" key="1">
    <citation type="journal article" date="2021" name="Nat. Commun.">
        <title>Genetic determinants of endophytism in the Arabidopsis root mycobiome.</title>
        <authorList>
            <person name="Mesny F."/>
            <person name="Miyauchi S."/>
            <person name="Thiergart T."/>
            <person name="Pickel B."/>
            <person name="Atanasova L."/>
            <person name="Karlsson M."/>
            <person name="Huettel B."/>
            <person name="Barry K.W."/>
            <person name="Haridas S."/>
            <person name="Chen C."/>
            <person name="Bauer D."/>
            <person name="Andreopoulos W."/>
            <person name="Pangilinan J."/>
            <person name="LaButti K."/>
            <person name="Riley R."/>
            <person name="Lipzen A."/>
            <person name="Clum A."/>
            <person name="Drula E."/>
            <person name="Henrissat B."/>
            <person name="Kohler A."/>
            <person name="Grigoriev I.V."/>
            <person name="Martin F.M."/>
            <person name="Hacquard S."/>
        </authorList>
    </citation>
    <scope>NUCLEOTIDE SEQUENCE</scope>
    <source>
        <strain evidence="3">MPI-CAGE-CH-0243</strain>
    </source>
</reference>
<dbReference type="Proteomes" id="UP000700596">
    <property type="component" value="Unassembled WGS sequence"/>
</dbReference>
<comment type="caution">
    <text evidence="3">The sequence shown here is derived from an EMBL/GenBank/DDBJ whole genome shotgun (WGS) entry which is preliminary data.</text>
</comment>